<dbReference type="Pfam" id="PF08238">
    <property type="entry name" value="Sel1"/>
    <property type="match status" value="11"/>
</dbReference>
<feature type="signal peptide" evidence="2">
    <location>
        <begin position="1"/>
        <end position="24"/>
    </location>
</feature>
<evidence type="ECO:0000313" key="3">
    <source>
        <dbReference type="EMBL" id="ROH91835.1"/>
    </source>
</evidence>
<keyword evidence="2" id="KW-0732">Signal</keyword>
<dbReference type="InterPro" id="IPR050767">
    <property type="entry name" value="Sel1_AlgK"/>
</dbReference>
<organism evidence="3 4">
    <name type="scientific">Stagnimonas aquatica</name>
    <dbReference type="NCBI Taxonomy" id="2689987"/>
    <lineage>
        <taxon>Bacteria</taxon>
        <taxon>Pseudomonadati</taxon>
        <taxon>Pseudomonadota</taxon>
        <taxon>Gammaproteobacteria</taxon>
        <taxon>Nevskiales</taxon>
        <taxon>Nevskiaceae</taxon>
        <taxon>Stagnimonas</taxon>
    </lineage>
</organism>
<dbReference type="RefSeq" id="WP_123210879.1">
    <property type="nucleotide sequence ID" value="NZ_RJVO01000002.1"/>
</dbReference>
<proteinExistence type="predicted"/>
<dbReference type="SUPFAM" id="SSF81901">
    <property type="entry name" value="HCP-like"/>
    <property type="match status" value="2"/>
</dbReference>
<dbReference type="EMBL" id="RJVO01000002">
    <property type="protein sequence ID" value="ROH91835.1"/>
    <property type="molecule type" value="Genomic_DNA"/>
</dbReference>
<dbReference type="PANTHER" id="PTHR11102">
    <property type="entry name" value="SEL-1-LIKE PROTEIN"/>
    <property type="match status" value="1"/>
</dbReference>
<dbReference type="InterPro" id="IPR011990">
    <property type="entry name" value="TPR-like_helical_dom_sf"/>
</dbReference>
<comment type="caution">
    <text evidence="3">The sequence shown here is derived from an EMBL/GenBank/DDBJ whole genome shotgun (WGS) entry which is preliminary data.</text>
</comment>
<gene>
    <name evidence="3" type="ORF">ED208_05510</name>
</gene>
<dbReference type="InParanoid" id="A0A3N0VGK9"/>
<keyword evidence="4" id="KW-1185">Reference proteome</keyword>
<dbReference type="AlphaFoldDB" id="A0A3N0VGK9"/>
<reference evidence="3 4" key="1">
    <citation type="submission" date="2018-10" db="EMBL/GenBank/DDBJ databases">
        <authorList>
            <person name="Chen W.-M."/>
        </authorList>
    </citation>
    <scope>NUCLEOTIDE SEQUENCE [LARGE SCALE GENOMIC DNA]</scope>
    <source>
        <strain evidence="3 4">THS-13</strain>
    </source>
</reference>
<accession>A0A3N0VGK9</accession>
<evidence type="ECO:0000313" key="4">
    <source>
        <dbReference type="Proteomes" id="UP000282106"/>
    </source>
</evidence>
<evidence type="ECO:0000256" key="2">
    <source>
        <dbReference type="SAM" id="SignalP"/>
    </source>
</evidence>
<dbReference type="InterPro" id="IPR006597">
    <property type="entry name" value="Sel1-like"/>
</dbReference>
<protein>
    <submittedName>
        <fullName evidence="3">Sel1 repeat family protein</fullName>
    </submittedName>
</protein>
<feature type="region of interest" description="Disordered" evidence="1">
    <location>
        <begin position="93"/>
        <end position="114"/>
    </location>
</feature>
<dbReference type="Gene3D" id="1.25.40.10">
    <property type="entry name" value="Tetratricopeptide repeat domain"/>
    <property type="match status" value="2"/>
</dbReference>
<dbReference type="Proteomes" id="UP000282106">
    <property type="component" value="Unassembled WGS sequence"/>
</dbReference>
<evidence type="ECO:0000256" key="1">
    <source>
        <dbReference type="SAM" id="MobiDB-lite"/>
    </source>
</evidence>
<name>A0A3N0VGK9_9GAMM</name>
<dbReference type="SMART" id="SM00671">
    <property type="entry name" value="SEL1"/>
    <property type="match status" value="12"/>
</dbReference>
<dbReference type="PANTHER" id="PTHR11102:SF160">
    <property type="entry name" value="ERAD-ASSOCIATED E3 UBIQUITIN-PROTEIN LIGASE COMPONENT HRD3"/>
    <property type="match status" value="1"/>
</dbReference>
<feature type="chain" id="PRO_5018023315" evidence="2">
    <location>
        <begin position="25"/>
        <end position="579"/>
    </location>
</feature>
<sequence>MRKHVLKSSLLCAAWLLVSATAVADWRSQFDADRFSARMDELYRAEQRSTAGIIAGAQADMARQTAGYYARISAERDARYAAFQRAMAQAEAAERSAREQARSQAAAQPAPPSGYDLLQRMEAEARSGKPGLARTLGDAYREGVGVVERDATKAASWYALAAQAGDAAAASTLGAMYALGQGVAKDDAAAFRYTLQAAQAGDETALGNAGSMYEFGIGTARDDAQAVRWYRQAAEQGSVRGASGYGRALLVGKGGLSANAPEAMTYLRKAANAGDSAAQMFAAQTLITGSGGVARDPQQALRWYASAARDFPALYGDLASLYANGSQYGVAPDSAKVLEYAREGAKAGDGQASYLLADAYFNGRSVATDESIGRQWIARSAEAGYPQGIYSYALCLLRGIGGEADVPQGERLLFKAAEAGVTKAQYEAAVMLFQGGQTVQRDVPRGVKLMLAAAEAGHADAQANVADFRAVGELLPADPVAARDWARRSAEQGSQMGLINYGDFLLRGVGGAANPQGAALLEKAVALGEPYGAHAALTLGQYYRDGRYLPRDPALALRWLQQARAMGHPEADQELTTLH</sequence>